<evidence type="ECO:0000313" key="5">
    <source>
        <dbReference type="Proteomes" id="UP000560658"/>
    </source>
</evidence>
<evidence type="ECO:0000313" key="4">
    <source>
        <dbReference type="EMBL" id="MBB4042624.1"/>
    </source>
</evidence>
<gene>
    <name evidence="4" type="ORF">GGR06_000383</name>
</gene>
<sequence>MSTKFLYRILFASFCLLMTGCNDDNEIFFENLTGDETVERVHPNERDKPYPREEHELYLNPVPLIVPKTARAVDESLEFELSQDASFPEQGTFHSGKLAWNMYNTHKELAVGEWYWRFRNIDRNDRVGAWSEVNKFTVTGKEPVFVTPEFAVFQQNIPTVYPRIHCFLDEDIKKVSPIDNSHREYRELIARTNSAMNHVFTTANPYDDASTLDIYVFDYLYTAYLLTKEQKYHDKMLEFGRKLIAYNVQDKQLFAENFYSASVIKILSTIYDACQESLDGSEKLAIENVMTRILVHYYNSYRGTQENHIFDNHTWQIVLRALTQGAFVYCEKSEEAMNALEYFYELWTARAPASGFNRDGAWINGTGYFNTNAYTLYYMPMLLSHLTGTDFLKHPWYQNVGKFLVYSWLPGTATTGFGDIGGPELTPHRVRVAFADFAAREIGDSYAAWYVNECGNTIYNDYGLRLYRIARGHITYSGPELNEADMDNFVWYQDIGEGVAFSDMTERSSNMSLSFRSSPFGSGSHTLADQNSFKLLYKGVYVYMNAGYYQNFSDKHNLLQYRHTRGHNTMLVNGIGQPYTTKAYGNVERGLNSENLAYFLGNASNAYCGISEYPLWLSAFEAAGITQTPVYGFGNTPLNNYKRHIFMLRPNIVVIYDDLGADEAVTWQWLLHSPVEFHIAGNKVTTTYPDKGGFTSVAQIFSEQAPTIETTNQWFPGGEPTVNPTVDKQWHLTANFGPSMRNKILTIIQYPSGR</sequence>
<dbReference type="Proteomes" id="UP000560658">
    <property type="component" value="Unassembled WGS sequence"/>
</dbReference>
<dbReference type="Gene3D" id="2.60.40.10">
    <property type="entry name" value="Immunoglobulins"/>
    <property type="match status" value="1"/>
</dbReference>
<reference evidence="4" key="1">
    <citation type="submission" date="2020-08" db="EMBL/GenBank/DDBJ databases">
        <title>Genomic Encyclopedia of Type Strains, Phase IV (KMG-IV): sequencing the most valuable type-strain genomes for metagenomic binning, comparative biology and taxonomic classification.</title>
        <authorList>
            <person name="Goeker M."/>
        </authorList>
    </citation>
    <scope>NUCLEOTIDE SEQUENCE [LARGE SCALE GENOMIC DNA]</scope>
    <source>
        <strain evidence="4">DSM 105720</strain>
    </source>
</reference>
<comment type="subcellular location">
    <subcellularLocation>
        <location evidence="1">Cell envelope</location>
    </subcellularLocation>
</comment>
<feature type="domain" description="Heparinase II N-terminal" evidence="3">
    <location>
        <begin position="220"/>
        <end position="456"/>
    </location>
</feature>
<dbReference type="InterPro" id="IPR013783">
    <property type="entry name" value="Ig-like_fold"/>
</dbReference>
<dbReference type="PROSITE" id="PS51257">
    <property type="entry name" value="PROKAR_LIPOPROTEIN"/>
    <property type="match status" value="1"/>
</dbReference>
<evidence type="ECO:0000256" key="1">
    <source>
        <dbReference type="ARBA" id="ARBA00004196"/>
    </source>
</evidence>
<dbReference type="InterPro" id="IPR032518">
    <property type="entry name" value="HepII_N"/>
</dbReference>
<dbReference type="InterPro" id="IPR008929">
    <property type="entry name" value="Chondroitin_lyas"/>
</dbReference>
<dbReference type="Gene3D" id="1.50.10.100">
    <property type="entry name" value="Chondroitin AC/alginate lyase"/>
    <property type="match status" value="1"/>
</dbReference>
<dbReference type="GO" id="GO:0030313">
    <property type="term" value="C:cell envelope"/>
    <property type="evidence" value="ECO:0007669"/>
    <property type="project" value="UniProtKB-SubCell"/>
</dbReference>
<dbReference type="RefSeq" id="WP_244978056.1">
    <property type="nucleotide sequence ID" value="NZ_JACIER010000001.1"/>
</dbReference>
<dbReference type="AlphaFoldDB" id="A0A840CYY4"/>
<dbReference type="GO" id="GO:0016829">
    <property type="term" value="F:lyase activity"/>
    <property type="evidence" value="ECO:0007669"/>
    <property type="project" value="InterPro"/>
</dbReference>
<feature type="domain" description="Heparinase II/III-like C-terminal" evidence="2">
    <location>
        <begin position="508"/>
        <end position="716"/>
    </location>
</feature>
<dbReference type="Pfam" id="PF07940">
    <property type="entry name" value="Hepar_II_III_C"/>
    <property type="match status" value="1"/>
</dbReference>
<proteinExistence type="predicted"/>
<organism evidence="4 5">
    <name type="scientific">Bacteroides reticulotermitis</name>
    <dbReference type="NCBI Taxonomy" id="1133319"/>
    <lineage>
        <taxon>Bacteria</taxon>
        <taxon>Pseudomonadati</taxon>
        <taxon>Bacteroidota</taxon>
        <taxon>Bacteroidia</taxon>
        <taxon>Bacteroidales</taxon>
        <taxon>Bacteroidaceae</taxon>
        <taxon>Bacteroides</taxon>
    </lineage>
</organism>
<dbReference type="InterPro" id="IPR012480">
    <property type="entry name" value="Hepar_II_III_C"/>
</dbReference>
<comment type="caution">
    <text evidence="4">The sequence shown here is derived from an EMBL/GenBank/DDBJ whole genome shotgun (WGS) entry which is preliminary data.</text>
</comment>
<name>A0A840CYY4_9BACE</name>
<protein>
    <recommendedName>
        <fullName evidence="6">Heparinase II/III-like protein</fullName>
    </recommendedName>
</protein>
<evidence type="ECO:0000259" key="2">
    <source>
        <dbReference type="Pfam" id="PF07940"/>
    </source>
</evidence>
<evidence type="ECO:0008006" key="6">
    <source>
        <dbReference type="Google" id="ProtNLM"/>
    </source>
</evidence>
<feature type="domain" description="Heparinase II N-terminal" evidence="3">
    <location>
        <begin position="40"/>
        <end position="211"/>
    </location>
</feature>
<dbReference type="SUPFAM" id="SSF48230">
    <property type="entry name" value="Chondroitin AC/alginate lyase"/>
    <property type="match status" value="1"/>
</dbReference>
<dbReference type="EMBL" id="JACIER010000001">
    <property type="protein sequence ID" value="MBB4042624.1"/>
    <property type="molecule type" value="Genomic_DNA"/>
</dbReference>
<accession>A0A840CYY4</accession>
<dbReference type="Pfam" id="PF16332">
    <property type="entry name" value="DUF4962"/>
    <property type="match status" value="2"/>
</dbReference>
<evidence type="ECO:0000259" key="3">
    <source>
        <dbReference type="Pfam" id="PF16332"/>
    </source>
</evidence>
<dbReference type="Gene3D" id="2.70.98.70">
    <property type="match status" value="1"/>
</dbReference>
<keyword evidence="5" id="KW-1185">Reference proteome</keyword>